<sequence length="403" mass="42919">MAAGAWGGSATSAAKLEELVKEYGKPDASIGDASFSVAKEALHRPCSHTCGESGNCLAFAARDKSGHLEPYRFDRRPVGPDDIRIQITHCGICHSDLHQIRGEWGNSKWPMVPGHEIVGVVTEVGAAVTDFKAGDHAGVGCMVDSCGECEQCKEGDEQYCPSCIFTYNSTAPDGTITQGGYSTHVVVKSSFAVRVAKSLPLDGAAPLLCAGITTYSPLKYFGLDKPGMAIGVVGLGGLGHMVVKWAKAFGCTVTVISTSPSKKGDALERLGAHKFVVSRSEEEMKAAAGTLHGIIDTVAAKHELAPYLPLLKTNGKYVIVGLPPDPFQMHAGVVVTRRLTVAGSMIGSIRETQEMMDFAAEHGITCDIEKIPIEYCNQAMERMEKNDVRYRFVLDIAGSLIAG</sequence>
<evidence type="ECO:0000256" key="5">
    <source>
        <dbReference type="RuleBase" id="RU361277"/>
    </source>
</evidence>
<keyword evidence="8" id="KW-1185">Reference proteome</keyword>
<dbReference type="GO" id="GO:0016616">
    <property type="term" value="F:oxidoreductase activity, acting on the CH-OH group of donors, NAD or NADP as acceptor"/>
    <property type="evidence" value="ECO:0007669"/>
    <property type="project" value="InterPro"/>
</dbReference>
<dbReference type="AlphaFoldDB" id="E1ZDL9"/>
<evidence type="ECO:0000256" key="4">
    <source>
        <dbReference type="ARBA" id="ARBA00023002"/>
    </source>
</evidence>
<dbReference type="InterPro" id="IPR020843">
    <property type="entry name" value="ER"/>
</dbReference>
<dbReference type="GO" id="GO:0008270">
    <property type="term" value="F:zinc ion binding"/>
    <property type="evidence" value="ECO:0007669"/>
    <property type="project" value="InterPro"/>
</dbReference>
<gene>
    <name evidence="7" type="ORF">CHLNCDRAFT_145496</name>
</gene>
<dbReference type="OrthoDB" id="1879366at2759"/>
<name>E1ZDL9_CHLVA</name>
<protein>
    <recommendedName>
        <fullName evidence="6">Enoyl reductase (ER) domain-containing protein</fullName>
    </recommendedName>
</protein>
<dbReference type="SUPFAM" id="SSF50129">
    <property type="entry name" value="GroES-like"/>
    <property type="match status" value="1"/>
</dbReference>
<organism evidence="8">
    <name type="scientific">Chlorella variabilis</name>
    <name type="common">Green alga</name>
    <dbReference type="NCBI Taxonomy" id="554065"/>
    <lineage>
        <taxon>Eukaryota</taxon>
        <taxon>Viridiplantae</taxon>
        <taxon>Chlorophyta</taxon>
        <taxon>core chlorophytes</taxon>
        <taxon>Trebouxiophyceae</taxon>
        <taxon>Chlorellales</taxon>
        <taxon>Chlorellaceae</taxon>
        <taxon>Chlorella clade</taxon>
        <taxon>Chlorella</taxon>
    </lineage>
</organism>
<dbReference type="Pfam" id="PF00107">
    <property type="entry name" value="ADH_zinc_N"/>
    <property type="match status" value="1"/>
</dbReference>
<dbReference type="InterPro" id="IPR013149">
    <property type="entry name" value="ADH-like_C"/>
</dbReference>
<keyword evidence="3 5" id="KW-0862">Zinc</keyword>
<comment type="similarity">
    <text evidence="5">Belongs to the zinc-containing alcohol dehydrogenase family.</text>
</comment>
<dbReference type="PANTHER" id="PTHR42683">
    <property type="entry name" value="ALDEHYDE REDUCTASE"/>
    <property type="match status" value="1"/>
</dbReference>
<dbReference type="SUPFAM" id="SSF51735">
    <property type="entry name" value="NAD(P)-binding Rossmann-fold domains"/>
    <property type="match status" value="1"/>
</dbReference>
<evidence type="ECO:0000256" key="1">
    <source>
        <dbReference type="ARBA" id="ARBA00001947"/>
    </source>
</evidence>
<dbReference type="PROSITE" id="PS00059">
    <property type="entry name" value="ADH_ZINC"/>
    <property type="match status" value="1"/>
</dbReference>
<dbReference type="STRING" id="554065.E1ZDL9"/>
<dbReference type="GO" id="GO:0009809">
    <property type="term" value="P:lignin biosynthetic process"/>
    <property type="evidence" value="ECO:0007669"/>
    <property type="project" value="UniProtKB-ARBA"/>
</dbReference>
<dbReference type="InterPro" id="IPR002328">
    <property type="entry name" value="ADH_Zn_CS"/>
</dbReference>
<evidence type="ECO:0000259" key="6">
    <source>
        <dbReference type="SMART" id="SM00829"/>
    </source>
</evidence>
<proteinExistence type="inferred from homology"/>
<keyword evidence="4" id="KW-0560">Oxidoreductase</keyword>
<dbReference type="RefSeq" id="XP_005848149.1">
    <property type="nucleotide sequence ID" value="XM_005848087.1"/>
</dbReference>
<evidence type="ECO:0000313" key="8">
    <source>
        <dbReference type="Proteomes" id="UP000008141"/>
    </source>
</evidence>
<reference evidence="7 8" key="1">
    <citation type="journal article" date="2010" name="Plant Cell">
        <title>The Chlorella variabilis NC64A genome reveals adaptation to photosymbiosis, coevolution with viruses, and cryptic sex.</title>
        <authorList>
            <person name="Blanc G."/>
            <person name="Duncan G."/>
            <person name="Agarkova I."/>
            <person name="Borodovsky M."/>
            <person name="Gurnon J."/>
            <person name="Kuo A."/>
            <person name="Lindquist E."/>
            <person name="Lucas S."/>
            <person name="Pangilinan J."/>
            <person name="Polle J."/>
            <person name="Salamov A."/>
            <person name="Terry A."/>
            <person name="Yamada T."/>
            <person name="Dunigan D.D."/>
            <person name="Grigoriev I.V."/>
            <person name="Claverie J.M."/>
            <person name="Van Etten J.L."/>
        </authorList>
    </citation>
    <scope>NUCLEOTIDE SEQUENCE [LARGE SCALE GENOMIC DNA]</scope>
    <source>
        <strain evidence="7 8">NC64A</strain>
    </source>
</reference>
<dbReference type="OMA" id="SGMCFTD"/>
<dbReference type="FunFam" id="3.90.180.10:FF:000004">
    <property type="entry name" value="probable cinnamyl alcohol dehydrogenase"/>
    <property type="match status" value="1"/>
</dbReference>
<dbReference type="EMBL" id="GL433843">
    <property type="protein sequence ID" value="EFN56047.1"/>
    <property type="molecule type" value="Genomic_DNA"/>
</dbReference>
<keyword evidence="2 5" id="KW-0479">Metal-binding</keyword>
<evidence type="ECO:0000256" key="3">
    <source>
        <dbReference type="ARBA" id="ARBA00022833"/>
    </source>
</evidence>
<dbReference type="Proteomes" id="UP000008141">
    <property type="component" value="Unassembled WGS sequence"/>
</dbReference>
<evidence type="ECO:0000313" key="7">
    <source>
        <dbReference type="EMBL" id="EFN56047.1"/>
    </source>
</evidence>
<dbReference type="CDD" id="cd05283">
    <property type="entry name" value="CAD1"/>
    <property type="match status" value="1"/>
</dbReference>
<dbReference type="SMART" id="SM00829">
    <property type="entry name" value="PKS_ER"/>
    <property type="match status" value="1"/>
</dbReference>
<dbReference type="KEGG" id="cvr:CHLNCDRAFT_145496"/>
<accession>E1ZDL9</accession>
<dbReference type="FunFam" id="3.40.50.720:FF:000022">
    <property type="entry name" value="Cinnamyl alcohol dehydrogenase"/>
    <property type="match status" value="1"/>
</dbReference>
<dbReference type="InterPro" id="IPR013154">
    <property type="entry name" value="ADH-like_N"/>
</dbReference>
<dbReference type="FunCoup" id="E1ZDL9">
    <property type="interactions" value="334"/>
</dbReference>
<dbReference type="InParanoid" id="E1ZDL9"/>
<dbReference type="InterPro" id="IPR011032">
    <property type="entry name" value="GroES-like_sf"/>
</dbReference>
<evidence type="ECO:0000256" key="2">
    <source>
        <dbReference type="ARBA" id="ARBA00022723"/>
    </source>
</evidence>
<dbReference type="InterPro" id="IPR036291">
    <property type="entry name" value="NAD(P)-bd_dom_sf"/>
</dbReference>
<dbReference type="eggNOG" id="KOG0023">
    <property type="taxonomic scope" value="Eukaryota"/>
</dbReference>
<dbReference type="Pfam" id="PF08240">
    <property type="entry name" value="ADH_N"/>
    <property type="match status" value="1"/>
</dbReference>
<feature type="domain" description="Enoyl reductase (ER)" evidence="6">
    <location>
        <begin position="66"/>
        <end position="394"/>
    </location>
</feature>
<dbReference type="InterPro" id="IPR047109">
    <property type="entry name" value="CAD-like"/>
</dbReference>
<dbReference type="Gene3D" id="3.90.180.10">
    <property type="entry name" value="Medium-chain alcohol dehydrogenases, catalytic domain"/>
    <property type="match status" value="1"/>
</dbReference>
<dbReference type="Gene3D" id="3.40.50.720">
    <property type="entry name" value="NAD(P)-binding Rossmann-like Domain"/>
    <property type="match status" value="1"/>
</dbReference>
<comment type="cofactor">
    <cofactor evidence="1 5">
        <name>Zn(2+)</name>
        <dbReference type="ChEBI" id="CHEBI:29105"/>
    </cofactor>
</comment>
<dbReference type="GeneID" id="17355284"/>